<dbReference type="PANTHER" id="PTHR46577">
    <property type="entry name" value="HTH-TYPE TRANSCRIPTIONAL REGULATORY PROTEIN GABR"/>
    <property type="match status" value="1"/>
</dbReference>
<gene>
    <name evidence="7" type="ORF">SAMN05216267_106920</name>
</gene>
<dbReference type="CDD" id="cd07377">
    <property type="entry name" value="WHTH_GntR"/>
    <property type="match status" value="1"/>
</dbReference>
<evidence type="ECO:0000256" key="2">
    <source>
        <dbReference type="ARBA" id="ARBA00022898"/>
    </source>
</evidence>
<evidence type="ECO:0000313" key="8">
    <source>
        <dbReference type="Proteomes" id="UP000181951"/>
    </source>
</evidence>
<keyword evidence="7" id="KW-0032">Aminotransferase</keyword>
<dbReference type="InterPro" id="IPR051446">
    <property type="entry name" value="HTH_trans_reg/aminotransferase"/>
</dbReference>
<dbReference type="InterPro" id="IPR004839">
    <property type="entry name" value="Aminotransferase_I/II_large"/>
</dbReference>
<dbReference type="GO" id="GO:0003677">
    <property type="term" value="F:DNA binding"/>
    <property type="evidence" value="ECO:0007669"/>
    <property type="project" value="UniProtKB-KW"/>
</dbReference>
<evidence type="ECO:0000256" key="5">
    <source>
        <dbReference type="ARBA" id="ARBA00023163"/>
    </source>
</evidence>
<dbReference type="GO" id="GO:0030170">
    <property type="term" value="F:pyridoxal phosphate binding"/>
    <property type="evidence" value="ECO:0007669"/>
    <property type="project" value="InterPro"/>
</dbReference>
<dbReference type="SUPFAM" id="SSF53383">
    <property type="entry name" value="PLP-dependent transferases"/>
    <property type="match status" value="1"/>
</dbReference>
<dbReference type="Proteomes" id="UP000181951">
    <property type="component" value="Unassembled WGS sequence"/>
</dbReference>
<sequence>MPLEWSGLSPELLLTLDRESGEGLRAQLERQIRDAVRDGRLQDGERLPSSRELARRTGLSRGLVQDCYAQLQAEGYLAARVGAATTVASRACPPPVPAPAPEARPSPPLIADFRSGVPDLASFPLADWLWALREAGRALPTAALDYGAPQGAEELRDVLAGYQRRVRAAAAAPERTVVCSGYAQGLALALDALAARGVRALAFEDPGAPATASAAAARAGMTAVPVPVDDGGIDVRALEATEARAVLVTPAHQWPTGVVMAADRRRALIGWAQRRDGYVVEDDYDAEFRYDREPVGALQGLAPDRVIAVGTVSKSLAPALRLGWLLCPPALLAPVVASKESADRGSPTLDQVALARLFASGRYDRHLRRMRGVYAARRAALVEALAVHAPGVRLTGLAAGFHAVAHLGAGRDEQRVVAEARARHVGLYAMAAHCAVPDRGGRARLVLGFGNVGERAVARGIAAVGDLLAG</sequence>
<proteinExistence type="inferred from homology"/>
<evidence type="ECO:0000256" key="4">
    <source>
        <dbReference type="ARBA" id="ARBA00023125"/>
    </source>
</evidence>
<dbReference type="Pfam" id="PF00155">
    <property type="entry name" value="Aminotran_1_2"/>
    <property type="match status" value="1"/>
</dbReference>
<dbReference type="CDD" id="cd00609">
    <property type="entry name" value="AAT_like"/>
    <property type="match status" value="1"/>
</dbReference>
<evidence type="ECO:0000256" key="3">
    <source>
        <dbReference type="ARBA" id="ARBA00023015"/>
    </source>
</evidence>
<dbReference type="AlphaFoldDB" id="A0A1H8UDY4"/>
<dbReference type="OrthoDB" id="594134at2"/>
<dbReference type="GO" id="GO:0008483">
    <property type="term" value="F:transaminase activity"/>
    <property type="evidence" value="ECO:0007669"/>
    <property type="project" value="UniProtKB-KW"/>
</dbReference>
<evidence type="ECO:0000259" key="6">
    <source>
        <dbReference type="PROSITE" id="PS50949"/>
    </source>
</evidence>
<dbReference type="Pfam" id="PF00392">
    <property type="entry name" value="GntR"/>
    <property type="match status" value="1"/>
</dbReference>
<dbReference type="Gene3D" id="3.40.640.10">
    <property type="entry name" value="Type I PLP-dependent aspartate aminotransferase-like (Major domain)"/>
    <property type="match status" value="1"/>
</dbReference>
<dbReference type="InterPro" id="IPR036388">
    <property type="entry name" value="WH-like_DNA-bd_sf"/>
</dbReference>
<keyword evidence="7" id="KW-0808">Transferase</keyword>
<reference evidence="7 8" key="1">
    <citation type="submission" date="2016-10" db="EMBL/GenBank/DDBJ databases">
        <authorList>
            <person name="de Groot N.N."/>
        </authorList>
    </citation>
    <scope>NUCLEOTIDE SEQUENCE [LARGE SCALE GENOMIC DNA]</scope>
    <source>
        <strain evidence="7 8">CGMCC 4.2026</strain>
    </source>
</reference>
<dbReference type="SUPFAM" id="SSF46785">
    <property type="entry name" value="Winged helix' DNA-binding domain"/>
    <property type="match status" value="1"/>
</dbReference>
<organism evidence="7 8">
    <name type="scientific">Actinacidiphila rubida</name>
    <dbReference type="NCBI Taxonomy" id="310780"/>
    <lineage>
        <taxon>Bacteria</taxon>
        <taxon>Bacillati</taxon>
        <taxon>Actinomycetota</taxon>
        <taxon>Actinomycetes</taxon>
        <taxon>Kitasatosporales</taxon>
        <taxon>Streptomycetaceae</taxon>
        <taxon>Actinacidiphila</taxon>
    </lineage>
</organism>
<dbReference type="PANTHER" id="PTHR46577:SF1">
    <property type="entry name" value="HTH-TYPE TRANSCRIPTIONAL REGULATORY PROTEIN GABR"/>
    <property type="match status" value="1"/>
</dbReference>
<accession>A0A1H8UDY4</accession>
<comment type="similarity">
    <text evidence="1">In the C-terminal section; belongs to the class-I pyridoxal-phosphate-dependent aminotransferase family.</text>
</comment>
<dbReference type="InterPro" id="IPR000524">
    <property type="entry name" value="Tscrpt_reg_HTH_GntR"/>
</dbReference>
<evidence type="ECO:0000256" key="1">
    <source>
        <dbReference type="ARBA" id="ARBA00005384"/>
    </source>
</evidence>
<protein>
    <submittedName>
        <fullName evidence="7">GntR family transcriptional regulator / MocR family aminotransferase</fullName>
    </submittedName>
</protein>
<keyword evidence="3" id="KW-0805">Transcription regulation</keyword>
<dbReference type="InterPro" id="IPR015424">
    <property type="entry name" value="PyrdxlP-dep_Trfase"/>
</dbReference>
<dbReference type="STRING" id="310780.SAMN05216267_106920"/>
<dbReference type="SMART" id="SM00345">
    <property type="entry name" value="HTH_GNTR"/>
    <property type="match status" value="1"/>
</dbReference>
<keyword evidence="2" id="KW-0663">Pyridoxal phosphate</keyword>
<evidence type="ECO:0000313" key="7">
    <source>
        <dbReference type="EMBL" id="SEP01083.1"/>
    </source>
</evidence>
<dbReference type="GO" id="GO:0003700">
    <property type="term" value="F:DNA-binding transcription factor activity"/>
    <property type="evidence" value="ECO:0007669"/>
    <property type="project" value="InterPro"/>
</dbReference>
<dbReference type="EMBL" id="FODD01000069">
    <property type="protein sequence ID" value="SEP01083.1"/>
    <property type="molecule type" value="Genomic_DNA"/>
</dbReference>
<dbReference type="InterPro" id="IPR015421">
    <property type="entry name" value="PyrdxlP-dep_Trfase_major"/>
</dbReference>
<dbReference type="Gene3D" id="1.10.10.10">
    <property type="entry name" value="Winged helix-like DNA-binding domain superfamily/Winged helix DNA-binding domain"/>
    <property type="match status" value="1"/>
</dbReference>
<feature type="domain" description="HTH gntR-type" evidence="6">
    <location>
        <begin position="22"/>
        <end position="90"/>
    </location>
</feature>
<dbReference type="PRINTS" id="PR00035">
    <property type="entry name" value="HTHGNTR"/>
</dbReference>
<dbReference type="InterPro" id="IPR036390">
    <property type="entry name" value="WH_DNA-bd_sf"/>
</dbReference>
<keyword evidence="5" id="KW-0804">Transcription</keyword>
<name>A0A1H8UDY4_9ACTN</name>
<dbReference type="RefSeq" id="WP_075018323.1">
    <property type="nucleotide sequence ID" value="NZ_FODD01000069.1"/>
</dbReference>
<dbReference type="PROSITE" id="PS50949">
    <property type="entry name" value="HTH_GNTR"/>
    <property type="match status" value="1"/>
</dbReference>
<keyword evidence="4" id="KW-0238">DNA-binding</keyword>
<keyword evidence="8" id="KW-1185">Reference proteome</keyword>